<comment type="caution">
    <text evidence="2">The sequence shown here is derived from an EMBL/GenBank/DDBJ whole genome shotgun (WGS) entry which is preliminary data.</text>
</comment>
<evidence type="ECO:0000256" key="1">
    <source>
        <dbReference type="SAM" id="Phobius"/>
    </source>
</evidence>
<gene>
    <name evidence="2" type="ORF">GCM10011518_42050</name>
</gene>
<dbReference type="InterPro" id="IPR008910">
    <property type="entry name" value="MSC_TM_helix"/>
</dbReference>
<dbReference type="EMBL" id="BMKP01000013">
    <property type="protein sequence ID" value="GGF28314.1"/>
    <property type="molecule type" value="Genomic_DNA"/>
</dbReference>
<evidence type="ECO:0000313" key="3">
    <source>
        <dbReference type="Proteomes" id="UP000655016"/>
    </source>
</evidence>
<feature type="transmembrane region" description="Helical" evidence="1">
    <location>
        <begin position="15"/>
        <end position="39"/>
    </location>
</feature>
<evidence type="ECO:0000313" key="2">
    <source>
        <dbReference type="EMBL" id="GGF28314.1"/>
    </source>
</evidence>
<proteinExistence type="predicted"/>
<dbReference type="RefSeq" id="WP_163396417.1">
    <property type="nucleotide sequence ID" value="NZ_BMKP01000013.1"/>
</dbReference>
<accession>A0ABQ1UVR8</accession>
<dbReference type="InterPro" id="IPR011014">
    <property type="entry name" value="MscS_channel_TM-2"/>
</dbReference>
<protein>
    <recommendedName>
        <fullName evidence="4">Mechanosensitive ion channel</fullName>
    </recommendedName>
</protein>
<keyword evidence="1" id="KW-0812">Transmembrane</keyword>
<feature type="transmembrane region" description="Helical" evidence="1">
    <location>
        <begin position="59"/>
        <end position="78"/>
    </location>
</feature>
<dbReference type="Proteomes" id="UP000655016">
    <property type="component" value="Unassembled WGS sequence"/>
</dbReference>
<dbReference type="SUPFAM" id="SSF82861">
    <property type="entry name" value="Mechanosensitive channel protein MscS (YggB), transmembrane region"/>
    <property type="match status" value="1"/>
</dbReference>
<keyword evidence="1" id="KW-0472">Membrane</keyword>
<keyword evidence="1" id="KW-1133">Transmembrane helix</keyword>
<organism evidence="2 3">
    <name type="scientific">Flavobacterium limi</name>
    <dbReference type="NCBI Taxonomy" id="2045105"/>
    <lineage>
        <taxon>Bacteria</taxon>
        <taxon>Pseudomonadati</taxon>
        <taxon>Bacteroidota</taxon>
        <taxon>Flavobacteriia</taxon>
        <taxon>Flavobacteriales</taxon>
        <taxon>Flavobacteriaceae</taxon>
        <taxon>Flavobacterium</taxon>
    </lineage>
</organism>
<reference evidence="3" key="1">
    <citation type="journal article" date="2019" name="Int. J. Syst. Evol. Microbiol.">
        <title>The Global Catalogue of Microorganisms (GCM) 10K type strain sequencing project: providing services to taxonomists for standard genome sequencing and annotation.</title>
        <authorList>
            <consortium name="The Broad Institute Genomics Platform"/>
            <consortium name="The Broad Institute Genome Sequencing Center for Infectious Disease"/>
            <person name="Wu L."/>
            <person name="Ma J."/>
        </authorList>
    </citation>
    <scope>NUCLEOTIDE SEQUENCE [LARGE SCALE GENOMIC DNA]</scope>
    <source>
        <strain evidence="3">CGMCC 1.16060</strain>
    </source>
</reference>
<name>A0ABQ1UVR8_9FLAO</name>
<keyword evidence="3" id="KW-1185">Reference proteome</keyword>
<evidence type="ECO:0008006" key="4">
    <source>
        <dbReference type="Google" id="ProtNLM"/>
    </source>
</evidence>
<dbReference type="Pfam" id="PF05552">
    <property type="entry name" value="MS_channel_1st_1"/>
    <property type="match status" value="1"/>
</dbReference>
<sequence length="91" mass="10463">MEVINEYWSKTQHAAIAFLPHLLSAVLTLVIGIVIIKIFRKIMMRFIDNKIFDATLLKFVMDVLIWAFRALLFVSVITKLGGRNFGILLQL</sequence>